<organism evidence="1 2">
    <name type="scientific">Auriscalpium vulgare</name>
    <dbReference type="NCBI Taxonomy" id="40419"/>
    <lineage>
        <taxon>Eukaryota</taxon>
        <taxon>Fungi</taxon>
        <taxon>Dikarya</taxon>
        <taxon>Basidiomycota</taxon>
        <taxon>Agaricomycotina</taxon>
        <taxon>Agaricomycetes</taxon>
        <taxon>Russulales</taxon>
        <taxon>Auriscalpiaceae</taxon>
        <taxon>Auriscalpium</taxon>
    </lineage>
</organism>
<evidence type="ECO:0000313" key="2">
    <source>
        <dbReference type="Proteomes" id="UP000814033"/>
    </source>
</evidence>
<protein>
    <submittedName>
        <fullName evidence="1">Uncharacterized protein</fullName>
    </submittedName>
</protein>
<name>A0ACB8R052_9AGAM</name>
<evidence type="ECO:0000313" key="1">
    <source>
        <dbReference type="EMBL" id="KAI0037438.1"/>
    </source>
</evidence>
<gene>
    <name evidence="1" type="ORF">FA95DRAFT_1578843</name>
</gene>
<keyword evidence="2" id="KW-1185">Reference proteome</keyword>
<dbReference type="Proteomes" id="UP000814033">
    <property type="component" value="Unassembled WGS sequence"/>
</dbReference>
<reference evidence="1" key="1">
    <citation type="submission" date="2021-02" db="EMBL/GenBank/DDBJ databases">
        <authorList>
            <consortium name="DOE Joint Genome Institute"/>
            <person name="Ahrendt S."/>
            <person name="Looney B.P."/>
            <person name="Miyauchi S."/>
            <person name="Morin E."/>
            <person name="Drula E."/>
            <person name="Courty P.E."/>
            <person name="Chicoki N."/>
            <person name="Fauchery L."/>
            <person name="Kohler A."/>
            <person name="Kuo A."/>
            <person name="Labutti K."/>
            <person name="Pangilinan J."/>
            <person name="Lipzen A."/>
            <person name="Riley R."/>
            <person name="Andreopoulos W."/>
            <person name="He G."/>
            <person name="Johnson J."/>
            <person name="Barry K.W."/>
            <person name="Grigoriev I.V."/>
            <person name="Nagy L."/>
            <person name="Hibbett D."/>
            <person name="Henrissat B."/>
            <person name="Matheny P.B."/>
            <person name="Labbe J."/>
            <person name="Martin F."/>
        </authorList>
    </citation>
    <scope>NUCLEOTIDE SEQUENCE</scope>
    <source>
        <strain evidence="1">FP105234-sp</strain>
    </source>
</reference>
<proteinExistence type="predicted"/>
<comment type="caution">
    <text evidence="1">The sequence shown here is derived from an EMBL/GenBank/DDBJ whole genome shotgun (WGS) entry which is preliminary data.</text>
</comment>
<sequence length="139" mass="14650">MVFQKLKYESTLPGLGEVQTDTHQLTTVNPDTTSTTSTTLYFRPDASGRSSSITVYDSLRTAVSRTFTAGSTNFLKAVEGVRGRWMARSASSTFVDSMSSSATGAVEITKSDVESVSSLPASPQLSPPPAPAPKSSPVP</sequence>
<dbReference type="EMBL" id="MU276959">
    <property type="protein sequence ID" value="KAI0037438.1"/>
    <property type="molecule type" value="Genomic_DNA"/>
</dbReference>
<reference evidence="1" key="2">
    <citation type="journal article" date="2022" name="New Phytol.">
        <title>Evolutionary transition to the ectomycorrhizal habit in the genomes of a hyperdiverse lineage of mushroom-forming fungi.</title>
        <authorList>
            <person name="Looney B."/>
            <person name="Miyauchi S."/>
            <person name="Morin E."/>
            <person name="Drula E."/>
            <person name="Courty P.E."/>
            <person name="Kohler A."/>
            <person name="Kuo A."/>
            <person name="LaButti K."/>
            <person name="Pangilinan J."/>
            <person name="Lipzen A."/>
            <person name="Riley R."/>
            <person name="Andreopoulos W."/>
            <person name="He G."/>
            <person name="Johnson J."/>
            <person name="Nolan M."/>
            <person name="Tritt A."/>
            <person name="Barry K.W."/>
            <person name="Grigoriev I.V."/>
            <person name="Nagy L.G."/>
            <person name="Hibbett D."/>
            <person name="Henrissat B."/>
            <person name="Matheny P.B."/>
            <person name="Labbe J."/>
            <person name="Martin F.M."/>
        </authorList>
    </citation>
    <scope>NUCLEOTIDE SEQUENCE</scope>
    <source>
        <strain evidence="1">FP105234-sp</strain>
    </source>
</reference>
<accession>A0ACB8R052</accession>